<dbReference type="EMBL" id="CP082781">
    <property type="protein sequence ID" value="UGS26274.1"/>
    <property type="molecule type" value="Genomic_DNA"/>
</dbReference>
<accession>A0ABY3RQD7</accession>
<sequence length="437" mass="46351">MRTSSPPAAADPVAGSGTGRRARTTVITEAWAALGADVEALSNPAGRPLARTVKLILDPLVIRPVQNPHLAGSALDPTAASELTARIHGARDDLAATAAWFPELKRARRALGVTEGNPQDLYFQRCFELARSTGMPGPDAAAIAASTVAEVQQETGGSLLTRIRALLEDDAERAVLDAALADAWAATAPLPSPTPDADALAQRFLDVCVEDPDDADASFTALVATASGTASAAGHADPGAARDLGLTAHETIPVPRLGGTATKRDLPLPFDRSVFERLFAALSSGSPHELLSDAADLLADEIARSAAPWQLADERSRVVMMLGRESGQALGPSASPRPARGVRLLHGRWSREAYVRRVLRLPGDASGVPESLRDDVRDARRAYLRRLWVRVHGRELRGRPPAADEVWDLLDGVLRSVIMDQRHRVKAALGRDLPGAA</sequence>
<evidence type="ECO:0000256" key="1">
    <source>
        <dbReference type="SAM" id="MobiDB-lite"/>
    </source>
</evidence>
<gene>
    <name evidence="2" type="ORF">K8F61_16845</name>
</gene>
<dbReference type="Proteomes" id="UP001199642">
    <property type="component" value="Chromosome"/>
</dbReference>
<proteinExistence type="predicted"/>
<evidence type="ECO:0000313" key="3">
    <source>
        <dbReference type="Proteomes" id="UP001199642"/>
    </source>
</evidence>
<reference evidence="2 3" key="1">
    <citation type="submission" date="2023-01" db="EMBL/GenBank/DDBJ databases">
        <title>Characterization of estradiol degrading bacteria Microbacterium sp. MZT7 and reveal degrading genes through genome analysis.</title>
        <authorList>
            <person name="Hao P."/>
            <person name="Gao Y."/>
        </authorList>
    </citation>
    <scope>NUCLEOTIDE SEQUENCE [LARGE SCALE GENOMIC DNA]</scope>
    <source>
        <strain evidence="2 3">MZT7</strain>
    </source>
</reference>
<protein>
    <recommendedName>
        <fullName evidence="4">DUF1631 family protein</fullName>
    </recommendedName>
</protein>
<dbReference type="RefSeq" id="WP_231819984.1">
    <property type="nucleotide sequence ID" value="NZ_CP082781.1"/>
</dbReference>
<evidence type="ECO:0000313" key="2">
    <source>
        <dbReference type="EMBL" id="UGS26274.1"/>
    </source>
</evidence>
<evidence type="ECO:0008006" key="4">
    <source>
        <dbReference type="Google" id="ProtNLM"/>
    </source>
</evidence>
<keyword evidence="3" id="KW-1185">Reference proteome</keyword>
<name>A0ABY3RQD7_9MICO</name>
<organism evidence="2 3">
    <name type="scientific">Microbacterium resistens</name>
    <dbReference type="NCBI Taxonomy" id="156977"/>
    <lineage>
        <taxon>Bacteria</taxon>
        <taxon>Bacillati</taxon>
        <taxon>Actinomycetota</taxon>
        <taxon>Actinomycetes</taxon>
        <taxon>Micrococcales</taxon>
        <taxon>Microbacteriaceae</taxon>
        <taxon>Microbacterium</taxon>
    </lineage>
</organism>
<feature type="region of interest" description="Disordered" evidence="1">
    <location>
        <begin position="1"/>
        <end position="21"/>
    </location>
</feature>